<keyword evidence="3" id="KW-0812">Transmembrane</keyword>
<sequence>MDEFNKDKEKDSHNQEEEELYFDGERYYTREEFFNPDDEEEEIDPKKKKTGKWLKVTIASILTVALLSNVLSLWPQLFNLASIEFLAISRELSQNEDVQAFKESVVVVRAGDSKGTGFYISNEGHIMTNYHVIDNLPQMVTVSFQDGKRYPASVVMEDPAIDIAILQIEGENLDRPVLEFEETWEEGLPVYIIGNPLFFNFIANRGHVLDLTPTRNRDDPMLMIDAPIYKGNSGSPVINHDGKVVGVVYATTRVDYEGDRIRVGLAVPVDYFKKYLDDF</sequence>
<protein>
    <submittedName>
        <fullName evidence="4">Serine protease Do</fullName>
        <ecNumber evidence="4">3.4.21.107</ecNumber>
    </submittedName>
</protein>
<evidence type="ECO:0000313" key="4">
    <source>
        <dbReference type="EMBL" id="MDQ0253481.1"/>
    </source>
</evidence>
<accession>A0ABT9ZRW5</accession>
<dbReference type="GO" id="GO:0008233">
    <property type="term" value="F:peptidase activity"/>
    <property type="evidence" value="ECO:0007669"/>
    <property type="project" value="UniProtKB-KW"/>
</dbReference>
<dbReference type="EC" id="3.4.21.107" evidence="4"/>
<evidence type="ECO:0000256" key="1">
    <source>
        <dbReference type="ARBA" id="ARBA00022825"/>
    </source>
</evidence>
<dbReference type="Proteomes" id="UP001230005">
    <property type="component" value="Unassembled WGS sequence"/>
</dbReference>
<reference evidence="4 5" key="1">
    <citation type="submission" date="2023-07" db="EMBL/GenBank/DDBJ databases">
        <title>Genomic Encyclopedia of Type Strains, Phase IV (KMG-IV): sequencing the most valuable type-strain genomes for metagenomic binning, comparative biology and taxonomic classification.</title>
        <authorList>
            <person name="Goeker M."/>
        </authorList>
    </citation>
    <scope>NUCLEOTIDE SEQUENCE [LARGE SCALE GENOMIC DNA]</scope>
    <source>
        <strain evidence="4 5">DSM 9768</strain>
    </source>
</reference>
<dbReference type="PRINTS" id="PR00834">
    <property type="entry name" value="PROTEASES2C"/>
</dbReference>
<dbReference type="SUPFAM" id="SSF50494">
    <property type="entry name" value="Trypsin-like serine proteases"/>
    <property type="match status" value="1"/>
</dbReference>
<organism evidence="4 5">
    <name type="scientific">Evansella vedderi</name>
    <dbReference type="NCBI Taxonomy" id="38282"/>
    <lineage>
        <taxon>Bacteria</taxon>
        <taxon>Bacillati</taxon>
        <taxon>Bacillota</taxon>
        <taxon>Bacilli</taxon>
        <taxon>Bacillales</taxon>
        <taxon>Bacillaceae</taxon>
        <taxon>Evansella</taxon>
    </lineage>
</organism>
<dbReference type="RefSeq" id="WP_307322182.1">
    <property type="nucleotide sequence ID" value="NZ_JAUSUG010000002.1"/>
</dbReference>
<dbReference type="InterPro" id="IPR009003">
    <property type="entry name" value="Peptidase_S1_PA"/>
</dbReference>
<feature type="region of interest" description="Disordered" evidence="2">
    <location>
        <begin position="1"/>
        <end position="23"/>
    </location>
</feature>
<evidence type="ECO:0000256" key="3">
    <source>
        <dbReference type="SAM" id="Phobius"/>
    </source>
</evidence>
<dbReference type="InterPro" id="IPR043504">
    <property type="entry name" value="Peptidase_S1_PA_chymotrypsin"/>
</dbReference>
<proteinExistence type="predicted"/>
<comment type="caution">
    <text evidence="4">The sequence shown here is derived from an EMBL/GenBank/DDBJ whole genome shotgun (WGS) entry which is preliminary data.</text>
</comment>
<dbReference type="PANTHER" id="PTHR43019">
    <property type="entry name" value="SERINE ENDOPROTEASE DEGS"/>
    <property type="match status" value="1"/>
</dbReference>
<evidence type="ECO:0000313" key="5">
    <source>
        <dbReference type="Proteomes" id="UP001230005"/>
    </source>
</evidence>
<dbReference type="PANTHER" id="PTHR43019:SF23">
    <property type="entry name" value="PROTEASE DO-LIKE 5, CHLOROPLASTIC"/>
    <property type="match status" value="1"/>
</dbReference>
<keyword evidence="5" id="KW-1185">Reference proteome</keyword>
<dbReference type="EMBL" id="JAUSUG010000002">
    <property type="protein sequence ID" value="MDQ0253481.1"/>
    <property type="molecule type" value="Genomic_DNA"/>
</dbReference>
<keyword evidence="3" id="KW-1133">Transmembrane helix</keyword>
<keyword evidence="1" id="KW-0720">Serine protease</keyword>
<keyword evidence="4" id="KW-0645">Protease</keyword>
<dbReference type="InterPro" id="IPR001940">
    <property type="entry name" value="Peptidase_S1C"/>
</dbReference>
<feature type="transmembrane region" description="Helical" evidence="3">
    <location>
        <begin position="53"/>
        <end position="74"/>
    </location>
</feature>
<gene>
    <name evidence="4" type="ORF">J2S74_000853</name>
</gene>
<keyword evidence="4" id="KW-0378">Hydrolase</keyword>
<keyword evidence="3" id="KW-0472">Membrane</keyword>
<evidence type="ECO:0000256" key="2">
    <source>
        <dbReference type="SAM" id="MobiDB-lite"/>
    </source>
</evidence>
<feature type="compositionally biased region" description="Basic and acidic residues" evidence="2">
    <location>
        <begin position="1"/>
        <end position="15"/>
    </location>
</feature>
<dbReference type="Gene3D" id="2.40.10.10">
    <property type="entry name" value="Trypsin-like serine proteases"/>
    <property type="match status" value="2"/>
</dbReference>
<name>A0ABT9ZRW5_9BACI</name>
<dbReference type="Pfam" id="PF13365">
    <property type="entry name" value="Trypsin_2"/>
    <property type="match status" value="1"/>
</dbReference>
<dbReference type="GO" id="GO:0006508">
    <property type="term" value="P:proteolysis"/>
    <property type="evidence" value="ECO:0007669"/>
    <property type="project" value="UniProtKB-KW"/>
</dbReference>